<reference evidence="1 2" key="1">
    <citation type="journal article" date="2021" name="MBio">
        <title>Poor Competitiveness of Bradyrhizobium in Pigeon Pea Root Colonization in Indian Soils.</title>
        <authorList>
            <person name="Chalasani D."/>
            <person name="Basu A."/>
            <person name="Pullabhotla S.V.S.R.N."/>
            <person name="Jorrin B."/>
            <person name="Neal A.L."/>
            <person name="Poole P.S."/>
            <person name="Podile A.R."/>
            <person name="Tkacz A."/>
        </authorList>
    </citation>
    <scope>NUCLEOTIDE SEQUENCE [LARGE SCALE GENOMIC DNA]</scope>
    <source>
        <strain evidence="1 2">HU56</strain>
    </source>
</reference>
<gene>
    <name evidence="1" type="ORF">JNB85_13705</name>
</gene>
<dbReference type="RefSeq" id="WP_220334827.1">
    <property type="nucleotide sequence ID" value="NZ_JAEUAK010000004.1"/>
</dbReference>
<keyword evidence="2" id="KW-1185">Reference proteome</keyword>
<name>A0ABS7GU50_9HYPH</name>
<dbReference type="EMBL" id="JAEUAK010000004">
    <property type="protein sequence ID" value="MBW9053465.1"/>
    <property type="molecule type" value="Genomic_DNA"/>
</dbReference>
<sequence length="345" mass="35787">MPYDSNGNYTLPATYFVENGDTVLPIQHNPPLEDIQAALSSVLLRSGVAPMTGDLKMGTKKITGMADGEATTDAVTKGQLDLQSVKYVTKAGNYTLVASDNDAVIRFTATATAALTAAATLGSNWHATVYADGGDVTIDPNASETIAGSATLKVPNGSSVFVFCNGAAFFAIWLQSKWRPRGIGEIYYANTAIAGVDVPPSDTTDTVWVELTSGLTGVGAFNENKLTSESVSGSAPLVLASAVVNFAASPINGKTIRLLNLEERILRPSVSPGTLQNDQIQDHGHTMLGSDGSGGGVAMINNGVGAFAPNNRTTSANIATAGGAPRIGTETRMKNIGVKAYMRIA</sequence>
<accession>A0ABS7GU50</accession>
<dbReference type="Proteomes" id="UP000717752">
    <property type="component" value="Unassembled WGS sequence"/>
</dbReference>
<organism evidence="1 2">
    <name type="scientific">Rhizobium mesosinicum</name>
    <dbReference type="NCBI Taxonomy" id="335017"/>
    <lineage>
        <taxon>Bacteria</taxon>
        <taxon>Pseudomonadati</taxon>
        <taxon>Pseudomonadota</taxon>
        <taxon>Alphaproteobacteria</taxon>
        <taxon>Hyphomicrobiales</taxon>
        <taxon>Rhizobiaceae</taxon>
        <taxon>Rhizobium/Agrobacterium group</taxon>
        <taxon>Rhizobium</taxon>
    </lineage>
</organism>
<proteinExistence type="predicted"/>
<protein>
    <recommendedName>
        <fullName evidence="3">Phage tail protein</fullName>
    </recommendedName>
</protein>
<evidence type="ECO:0000313" key="1">
    <source>
        <dbReference type="EMBL" id="MBW9053465.1"/>
    </source>
</evidence>
<evidence type="ECO:0000313" key="2">
    <source>
        <dbReference type="Proteomes" id="UP000717752"/>
    </source>
</evidence>
<evidence type="ECO:0008006" key="3">
    <source>
        <dbReference type="Google" id="ProtNLM"/>
    </source>
</evidence>
<comment type="caution">
    <text evidence="1">The sequence shown here is derived from an EMBL/GenBank/DDBJ whole genome shotgun (WGS) entry which is preliminary data.</text>
</comment>